<dbReference type="CDD" id="cd00616">
    <property type="entry name" value="AHBA_syn"/>
    <property type="match status" value="1"/>
</dbReference>
<evidence type="ECO:0000256" key="7">
    <source>
        <dbReference type="PIRSR" id="PIRSR000390-2"/>
    </source>
</evidence>
<name>A0A918GTF2_STRGD</name>
<evidence type="ECO:0000313" key="8">
    <source>
        <dbReference type="EMBL" id="GGS60343.1"/>
    </source>
</evidence>
<dbReference type="InterPro" id="IPR000653">
    <property type="entry name" value="DegT/StrS_aminotransferase"/>
</dbReference>
<keyword evidence="2" id="KW-0032">Aminotransferase</keyword>
<keyword evidence="4 7" id="KW-0663">Pyridoxal phosphate</keyword>
<dbReference type="AlphaFoldDB" id="A0A918GTF2"/>
<reference evidence="8" key="2">
    <citation type="submission" date="2020-09" db="EMBL/GenBank/DDBJ databases">
        <authorList>
            <person name="Sun Q."/>
            <person name="Ohkuma M."/>
        </authorList>
    </citation>
    <scope>NUCLEOTIDE SEQUENCE</scope>
    <source>
        <strain evidence="8">JCM 4234</strain>
    </source>
</reference>
<keyword evidence="9" id="KW-1185">Reference proteome</keyword>
<keyword evidence="3" id="KW-0808">Transferase</keyword>
<dbReference type="InterPro" id="IPR015421">
    <property type="entry name" value="PyrdxlP-dep_Trfase_major"/>
</dbReference>
<evidence type="ECO:0000256" key="6">
    <source>
        <dbReference type="PIRSR" id="PIRSR000390-1"/>
    </source>
</evidence>
<evidence type="ECO:0000256" key="3">
    <source>
        <dbReference type="ARBA" id="ARBA00022679"/>
    </source>
</evidence>
<comment type="similarity">
    <text evidence="5">Belongs to the DegT/DnrJ/EryC1 family. L-glutamine:2-deoxy-scyllo-inosose/scyllo-inosose aminotransferase subfamily.</text>
</comment>
<comment type="caution">
    <text evidence="8">The sequence shown here is derived from an EMBL/GenBank/DDBJ whole genome shotgun (WGS) entry which is preliminary data.</text>
</comment>
<dbReference type="GO" id="GO:0008483">
    <property type="term" value="F:transaminase activity"/>
    <property type="evidence" value="ECO:0007669"/>
    <property type="project" value="UniProtKB-KW"/>
</dbReference>
<dbReference type="PANTHER" id="PTHR30244">
    <property type="entry name" value="TRANSAMINASE"/>
    <property type="match status" value="1"/>
</dbReference>
<evidence type="ECO:0000313" key="9">
    <source>
        <dbReference type="Proteomes" id="UP000653493"/>
    </source>
</evidence>
<dbReference type="PIRSF" id="PIRSF000390">
    <property type="entry name" value="PLP_StrS"/>
    <property type="match status" value="1"/>
</dbReference>
<feature type="modified residue" description="N6-(pyridoxal phosphate)lysine" evidence="7">
    <location>
        <position position="190"/>
    </location>
</feature>
<dbReference type="Gene3D" id="3.40.640.10">
    <property type="entry name" value="Type I PLP-dependent aspartate aminotransferase-like (Major domain)"/>
    <property type="match status" value="1"/>
</dbReference>
<dbReference type="SUPFAM" id="SSF53383">
    <property type="entry name" value="PLP-dependent transferases"/>
    <property type="match status" value="1"/>
</dbReference>
<dbReference type="EMBL" id="BMSL01000024">
    <property type="protein sequence ID" value="GGS60343.1"/>
    <property type="molecule type" value="Genomic_DNA"/>
</dbReference>
<evidence type="ECO:0000256" key="4">
    <source>
        <dbReference type="ARBA" id="ARBA00022898"/>
    </source>
</evidence>
<feature type="active site" description="Proton acceptor" evidence="6">
    <location>
        <position position="190"/>
    </location>
</feature>
<reference evidence="8" key="1">
    <citation type="journal article" date="2014" name="Int. J. Syst. Evol. Microbiol.">
        <title>Complete genome sequence of Corynebacterium casei LMG S-19264T (=DSM 44701T), isolated from a smear-ripened cheese.</title>
        <authorList>
            <consortium name="US DOE Joint Genome Institute (JGI-PGF)"/>
            <person name="Walter F."/>
            <person name="Albersmeier A."/>
            <person name="Kalinowski J."/>
            <person name="Ruckert C."/>
        </authorList>
    </citation>
    <scope>NUCLEOTIDE SEQUENCE</scope>
    <source>
        <strain evidence="8">JCM 4234</strain>
    </source>
</reference>
<dbReference type="Pfam" id="PF01041">
    <property type="entry name" value="DegT_DnrJ_EryC1"/>
    <property type="match status" value="1"/>
</dbReference>
<sequence>MRGDRVYDVPFARRGSVLDDTEFRALTEVLHSDAPLSMGKWRTAFEDEFRTLVGARHALSVTSGTVALEIAIALLDLRPGDEVVASPQTFQATIQPLLDLDVRVRFCDVDPYSLNMDPNRLADLITERTRAVLLVHYGGWPAEMEAVMDLARARGIVVLEDCAHALGAEYRGRRPGALADIACFSFHSSKNITTLGEGGMITTDRDDWAERIERRRSNQVDGVFTGSPAPPGDVPALLPWMQYSAYIYRESCEWVRRSGTNATLSEAAAAVGLAQLAKLDAFVARRRQITARLDEVASAHPGVRVQRPGSGIGHAHHLYTCFVPGGPEARTRLVRALDERGVEIQLRYFPLHLVPEWRTRGHGPGECPTAERLWFTEQLNLPCHPGLTDRQVDHLVEAFSDSLDEVLPVGAMSLPRQGGSV</sequence>
<dbReference type="GO" id="GO:0030170">
    <property type="term" value="F:pyridoxal phosphate binding"/>
    <property type="evidence" value="ECO:0007669"/>
    <property type="project" value="TreeGrafter"/>
</dbReference>
<evidence type="ECO:0000256" key="5">
    <source>
        <dbReference type="ARBA" id="ARBA00038398"/>
    </source>
</evidence>
<dbReference type="GO" id="GO:0000271">
    <property type="term" value="P:polysaccharide biosynthetic process"/>
    <property type="evidence" value="ECO:0007669"/>
    <property type="project" value="TreeGrafter"/>
</dbReference>
<dbReference type="InterPro" id="IPR015424">
    <property type="entry name" value="PyrdxlP-dep_Trfase"/>
</dbReference>
<dbReference type="PANTHER" id="PTHR30244:SF34">
    <property type="entry name" value="DTDP-4-AMINO-4,6-DIDEOXYGALACTOSE TRANSAMINASE"/>
    <property type="match status" value="1"/>
</dbReference>
<dbReference type="InterPro" id="IPR015422">
    <property type="entry name" value="PyrdxlP-dep_Trfase_small"/>
</dbReference>
<organism evidence="8 9">
    <name type="scientific">Streptomyces griseoviridis</name>
    <dbReference type="NCBI Taxonomy" id="45398"/>
    <lineage>
        <taxon>Bacteria</taxon>
        <taxon>Bacillati</taxon>
        <taxon>Actinomycetota</taxon>
        <taxon>Actinomycetes</taxon>
        <taxon>Kitasatosporales</taxon>
        <taxon>Streptomycetaceae</taxon>
        <taxon>Streptomyces</taxon>
    </lineage>
</organism>
<evidence type="ECO:0000256" key="1">
    <source>
        <dbReference type="ARBA" id="ARBA00001933"/>
    </source>
</evidence>
<dbReference type="Gene3D" id="3.90.1150.10">
    <property type="entry name" value="Aspartate Aminotransferase, domain 1"/>
    <property type="match status" value="1"/>
</dbReference>
<gene>
    <name evidence="8" type="ORF">GCM10010238_56860</name>
</gene>
<evidence type="ECO:0000256" key="2">
    <source>
        <dbReference type="ARBA" id="ARBA00022576"/>
    </source>
</evidence>
<proteinExistence type="inferred from homology"/>
<accession>A0A918GTF2</accession>
<comment type="cofactor">
    <cofactor evidence="1">
        <name>pyridoxal 5'-phosphate</name>
        <dbReference type="ChEBI" id="CHEBI:597326"/>
    </cofactor>
</comment>
<protein>
    <submittedName>
        <fullName evidence="8">UDP-4-amino-4, 6-dideoxy-N-acetyl-beta-L-altrosamine transaminase</fullName>
    </submittedName>
</protein>
<dbReference type="Proteomes" id="UP000653493">
    <property type="component" value="Unassembled WGS sequence"/>
</dbReference>